<gene>
    <name evidence="1" type="ORF">V3851_05880</name>
</gene>
<protein>
    <recommendedName>
        <fullName evidence="3">DUF1080 domain-containing protein</fullName>
    </recommendedName>
</protein>
<dbReference type="Proteomes" id="UP001306950">
    <property type="component" value="Unassembled WGS sequence"/>
</dbReference>
<reference evidence="1 2" key="1">
    <citation type="submission" date="2024-02" db="EMBL/GenBank/DDBJ databases">
        <title>A nitrogen-fixing paenibacillus bacterium.</title>
        <authorList>
            <person name="Zhang W.L."/>
            <person name="Chen S.F."/>
        </authorList>
    </citation>
    <scope>NUCLEOTIDE SEQUENCE [LARGE SCALE GENOMIC DNA]</scope>
    <source>
        <strain evidence="1 2">M1</strain>
    </source>
</reference>
<keyword evidence="2" id="KW-1185">Reference proteome</keyword>
<evidence type="ECO:0000313" key="1">
    <source>
        <dbReference type="EMBL" id="MEF2965357.1"/>
    </source>
</evidence>
<dbReference type="RefSeq" id="WP_331845590.1">
    <property type="nucleotide sequence ID" value="NZ_JAZHPZ010000002.1"/>
</dbReference>
<evidence type="ECO:0000313" key="2">
    <source>
        <dbReference type="Proteomes" id="UP001306950"/>
    </source>
</evidence>
<comment type="caution">
    <text evidence="1">The sequence shown here is derived from an EMBL/GenBank/DDBJ whole genome shotgun (WGS) entry which is preliminary data.</text>
</comment>
<name>A0ABU7VR19_9BACL</name>
<dbReference type="Gene3D" id="2.60.120.560">
    <property type="entry name" value="Exo-inulinase, domain 1"/>
    <property type="match status" value="1"/>
</dbReference>
<proteinExistence type="predicted"/>
<accession>A0ABU7VR19</accession>
<dbReference type="EMBL" id="JAZHPZ010000002">
    <property type="protein sequence ID" value="MEF2965357.1"/>
    <property type="molecule type" value="Genomic_DNA"/>
</dbReference>
<evidence type="ECO:0008006" key="3">
    <source>
        <dbReference type="Google" id="ProtNLM"/>
    </source>
</evidence>
<organism evidence="1 2">
    <name type="scientific">Paenibacillus haidiansis</name>
    <dbReference type="NCBI Taxonomy" id="1574488"/>
    <lineage>
        <taxon>Bacteria</taxon>
        <taxon>Bacillati</taxon>
        <taxon>Bacillota</taxon>
        <taxon>Bacilli</taxon>
        <taxon>Bacillales</taxon>
        <taxon>Paenibacillaceae</taxon>
        <taxon>Paenibacillus</taxon>
    </lineage>
</organism>
<sequence length="328" mass="37086">MTKFESGLVNWHEWVIRDDAASVTSWKGHEALCLNGLAFLPDVSLSEGSIEVYVGADDVSYCGIAFRIGDVLNYELAYAQPHTSGRWDALQYDPVFHGTNTWQLYYGTGAQQAAEVPKGEWLRLRVDFKDRQAMIRVNNEAPLYIPELAHDHKEGFIGLWSYKPAYFRDFRISDSCNDIINPVEATTVHKHNSGFVEAWFLHGYGRVESEANGIVNLSRFLPETVSEANLTRKFVCHEVGEMTLAFGFSDEISIKVDGELQFAGEHKFKSSPNWADQGYVSPDRQVKLSLPTGVHQIEILIRRTEPFGFGFIFALTGGNYELMPCWDK</sequence>